<evidence type="ECO:0000256" key="2">
    <source>
        <dbReference type="ARBA" id="ARBA00022448"/>
    </source>
</evidence>
<comment type="subcellular location">
    <subcellularLocation>
        <location evidence="1 8">Cell outer membrane</location>
        <topology evidence="1 8">Multi-pass membrane protein</topology>
    </subcellularLocation>
</comment>
<evidence type="ECO:0000256" key="1">
    <source>
        <dbReference type="ARBA" id="ARBA00004571"/>
    </source>
</evidence>
<feature type="domain" description="TonB-dependent receptor-like beta-barrel" evidence="10">
    <location>
        <begin position="666"/>
        <end position="988"/>
    </location>
</feature>
<dbReference type="Proteomes" id="UP000576368">
    <property type="component" value="Unassembled WGS sequence"/>
</dbReference>
<dbReference type="RefSeq" id="WP_229782464.1">
    <property type="nucleotide sequence ID" value="NZ_BMPA01000011.1"/>
</dbReference>
<evidence type="ECO:0000313" key="12">
    <source>
        <dbReference type="EMBL" id="NJC19676.1"/>
    </source>
</evidence>
<reference evidence="12 13" key="1">
    <citation type="submission" date="2020-03" db="EMBL/GenBank/DDBJ databases">
        <title>Genomic Encyclopedia of Type Strains, Phase IV (KMG-IV): sequencing the most valuable type-strain genomes for metagenomic binning, comparative biology and taxonomic classification.</title>
        <authorList>
            <person name="Goeker M."/>
        </authorList>
    </citation>
    <scope>NUCLEOTIDE SEQUENCE [LARGE SCALE GENOMIC DNA]</scope>
    <source>
        <strain evidence="12 13">DSM 105722</strain>
    </source>
</reference>
<accession>A0A7X6BL02</accession>
<dbReference type="InterPro" id="IPR023996">
    <property type="entry name" value="TonB-dep_OMP_SusC/RagA"/>
</dbReference>
<evidence type="ECO:0000259" key="10">
    <source>
        <dbReference type="Pfam" id="PF00593"/>
    </source>
</evidence>
<dbReference type="NCBIfam" id="TIGR04056">
    <property type="entry name" value="OMP_RagA_SusC"/>
    <property type="match status" value="1"/>
</dbReference>
<name>A0A7X6BL02_9BACT</name>
<dbReference type="InterPro" id="IPR023997">
    <property type="entry name" value="TonB-dep_OMP_SusC/RagA_CS"/>
</dbReference>
<evidence type="ECO:0000259" key="11">
    <source>
        <dbReference type="Pfam" id="PF07715"/>
    </source>
</evidence>
<dbReference type="Pfam" id="PF00593">
    <property type="entry name" value="TonB_dep_Rec_b-barrel"/>
    <property type="match status" value="1"/>
</dbReference>
<dbReference type="InterPro" id="IPR036942">
    <property type="entry name" value="Beta-barrel_TonB_sf"/>
</dbReference>
<keyword evidence="3 8" id="KW-1134">Transmembrane beta strand</keyword>
<organism evidence="12 13">
    <name type="scientific">Butyricimonas paravirosa</name>
    <dbReference type="NCBI Taxonomy" id="1472417"/>
    <lineage>
        <taxon>Bacteria</taxon>
        <taxon>Pseudomonadati</taxon>
        <taxon>Bacteroidota</taxon>
        <taxon>Bacteroidia</taxon>
        <taxon>Bacteroidales</taxon>
        <taxon>Odoribacteraceae</taxon>
        <taxon>Butyricimonas</taxon>
    </lineage>
</organism>
<keyword evidence="5 9" id="KW-0798">TonB box</keyword>
<keyword evidence="7 8" id="KW-0998">Cell outer membrane</keyword>
<dbReference type="AlphaFoldDB" id="A0A7X6BL02"/>
<dbReference type="SUPFAM" id="SSF49464">
    <property type="entry name" value="Carboxypeptidase regulatory domain-like"/>
    <property type="match status" value="1"/>
</dbReference>
<evidence type="ECO:0000256" key="3">
    <source>
        <dbReference type="ARBA" id="ARBA00022452"/>
    </source>
</evidence>
<dbReference type="Pfam" id="PF07715">
    <property type="entry name" value="Plug"/>
    <property type="match status" value="1"/>
</dbReference>
<dbReference type="Pfam" id="PF13715">
    <property type="entry name" value="CarbopepD_reg_2"/>
    <property type="match status" value="1"/>
</dbReference>
<keyword evidence="4 8" id="KW-0812">Transmembrane</keyword>
<dbReference type="Gene3D" id="2.170.130.10">
    <property type="entry name" value="TonB-dependent receptor, plug domain"/>
    <property type="match status" value="1"/>
</dbReference>
<dbReference type="GO" id="GO:0009279">
    <property type="term" value="C:cell outer membrane"/>
    <property type="evidence" value="ECO:0007669"/>
    <property type="project" value="UniProtKB-SubCell"/>
</dbReference>
<dbReference type="InterPro" id="IPR000531">
    <property type="entry name" value="Beta-barrel_TonB"/>
</dbReference>
<keyword evidence="6 8" id="KW-0472">Membrane</keyword>
<keyword evidence="2 8" id="KW-0813">Transport</keyword>
<evidence type="ECO:0000256" key="5">
    <source>
        <dbReference type="ARBA" id="ARBA00023077"/>
    </source>
</evidence>
<evidence type="ECO:0000256" key="6">
    <source>
        <dbReference type="ARBA" id="ARBA00023136"/>
    </source>
</evidence>
<evidence type="ECO:0000313" key="13">
    <source>
        <dbReference type="Proteomes" id="UP000576368"/>
    </source>
</evidence>
<dbReference type="InterPro" id="IPR039426">
    <property type="entry name" value="TonB-dep_rcpt-like"/>
</dbReference>
<dbReference type="NCBIfam" id="TIGR04057">
    <property type="entry name" value="SusC_RagA_signa"/>
    <property type="match status" value="1"/>
</dbReference>
<evidence type="ECO:0000256" key="7">
    <source>
        <dbReference type="ARBA" id="ARBA00023237"/>
    </source>
</evidence>
<protein>
    <submittedName>
        <fullName evidence="12">TonB-linked SusC/RagA family outer membrane protein</fullName>
    </submittedName>
</protein>
<evidence type="ECO:0000256" key="4">
    <source>
        <dbReference type="ARBA" id="ARBA00022692"/>
    </source>
</evidence>
<dbReference type="Gene3D" id="2.40.170.20">
    <property type="entry name" value="TonB-dependent receptor, beta-barrel domain"/>
    <property type="match status" value="1"/>
</dbReference>
<comment type="caution">
    <text evidence="12">The sequence shown here is derived from an EMBL/GenBank/DDBJ whole genome shotgun (WGS) entry which is preliminary data.</text>
</comment>
<feature type="domain" description="TonB-dependent receptor plug" evidence="11">
    <location>
        <begin position="221"/>
        <end position="348"/>
    </location>
</feature>
<comment type="similarity">
    <text evidence="8 9">Belongs to the TonB-dependent receptor family.</text>
</comment>
<evidence type="ECO:0000256" key="9">
    <source>
        <dbReference type="RuleBase" id="RU003357"/>
    </source>
</evidence>
<dbReference type="SUPFAM" id="SSF56935">
    <property type="entry name" value="Porins"/>
    <property type="match status" value="1"/>
</dbReference>
<proteinExistence type="inferred from homology"/>
<dbReference type="EMBL" id="JAATLI010000012">
    <property type="protein sequence ID" value="NJC19676.1"/>
    <property type="molecule type" value="Genomic_DNA"/>
</dbReference>
<gene>
    <name evidence="12" type="ORF">GGR15_003312</name>
</gene>
<dbReference type="InterPro" id="IPR008969">
    <property type="entry name" value="CarboxyPept-like_regulatory"/>
</dbReference>
<dbReference type="InterPro" id="IPR012910">
    <property type="entry name" value="Plug_dom"/>
</dbReference>
<dbReference type="GeneID" id="86890545"/>
<evidence type="ECO:0000256" key="8">
    <source>
        <dbReference type="PROSITE-ProRule" id="PRU01360"/>
    </source>
</evidence>
<sequence>MEKKSQITFFYLQEKLKKGVMLVTFIALSLFTGYQTCKADPLTQGDSVTFTTRQMMMEQVFDLITQQLKYDIFYSENELNIRKMVQMPQLKMKLTDVLNQMLQKEFTYRFDNNTIIIRPAKQTDTSNPLQIRGTVTDKNKMPLPGVTVLIKGTTIGVATDKDGRFIIAPSKDADIELIVSFVGMKTRTISYKGEKDLIIVMEEDSQEMDEVVVTGYQVVDRRKNTSAVNSFNMDELMIPGTSSIDQMLQGRVPDMMVMSNSGEVGVVPKLRIRGTSTLIGNREPLWVVDGIVVQDPVPISPEELNDPDYINRIGNAIAGINPQDIERIDVLKDAAATALYGTKAANGVIVITTKKGRIGRPIVTYSTTMTLRQRPSYSDRQINVMNSKERIQFSRELVANHYQFPSDMSMVGYEGLINKLYNHELTIPEFDKEVARLETVNTDWFDLLMRNSLSHQHTISISGGSEEARYYASIGYNRDNDVIWKDHNERYTAALNLDANLTPWLTASLSMNGNVSSRDYYQEEIAPMQYAYKTSRAIPAFEDNGEYAYYERKYSNWEYYNYNILNELDNSSYGQEGAGLTVNANLQFKFNSWLNANAIASYSTSHTTIEGWWGEKTFHAALLRGTEYGILPKPYTEVWDDYYEEYVSEGGSSELPYGGELSRKESNNNSYTIRLQLNANKYFGANDKHNINGSVGFEMSSSHYKGYSNVTRGYFKDRGMSFVDNISLSDYPDYGTWLAGNVPTITNEISNTISFYASVSYSYFNFFTVNANARVDGSNGFGDQSNDKLLPIWSASAMWNLSEHEWIQQFSWIDFLRVKASFGYQGNMLSDQTPLMIISKKPTNAYYNENVATVERYPNPDLKWETTRSYNLGLEFSLFKNKLQIEGSYYWKHTEDAFMTKKIASMNGVDGNSYVVNGGDVDNSGYSVALTVSPINTKDFRWTLSTSFSKTFNKMESDPDANQYELNNFLEGTALVKGKAIGTFYSYKFMGLSPVDGGPIFDDGEDNKEELRGLSKYDTYTRVLKASGNREPTISGSLNTSVRWKNIRLSGSFAYSMGNKIRLFAMYSPKADATMSANEIRAENNVSKDYLKRWKKSGDELHTDIPAIISQGSDAYWKYNRHWSDKSDYSDIQTIANSVWNMYDYGDHRVVSGNYLKCSNLSVTYEFADPILKKLNLSRLALTLSGANLFTICSSKLKGQTPTQSGFATIQLSDRPNYSFGLTVSF</sequence>
<dbReference type="InterPro" id="IPR037066">
    <property type="entry name" value="Plug_dom_sf"/>
</dbReference>
<dbReference type="Gene3D" id="2.60.40.1120">
    <property type="entry name" value="Carboxypeptidase-like, regulatory domain"/>
    <property type="match status" value="1"/>
</dbReference>
<dbReference type="PROSITE" id="PS52016">
    <property type="entry name" value="TONB_DEPENDENT_REC_3"/>
    <property type="match status" value="1"/>
</dbReference>